<reference evidence="1 2" key="1">
    <citation type="submission" date="2019-06" db="EMBL/GenBank/DDBJ databases">
        <title>Tsukamurella conjunctivitidis sp. nov., Tsukamurella assacharolytica sp. nov. and Tsukamurella sputae sp. nov. isolated from patients with conjunctivitis, bacteraemia (lymphoma) and respiratory infection (sputum) in Hong Kong.</title>
        <authorList>
            <person name="Teng J.L.L."/>
            <person name="Lee H.H."/>
            <person name="Fong J.Y.H."/>
            <person name="Fok K.M.N."/>
            <person name="Lau S.K.P."/>
            <person name="Woo P.C.Y."/>
        </authorList>
    </citation>
    <scope>NUCLEOTIDE SEQUENCE [LARGE SCALE GENOMIC DNA]</scope>
    <source>
        <strain evidence="1 2">HKU71</strain>
    </source>
</reference>
<evidence type="ECO:0000313" key="1">
    <source>
        <dbReference type="EMBL" id="TWS20303.1"/>
    </source>
</evidence>
<sequence length="84" mass="9341">MSVEPVKDDDQPGRFLSLAEAKARIDASRDFIMARVADGSLPAYRLGPPPRGKLRFRPEDVDATLTRVDPASLKSYRPKQDGEQ</sequence>
<gene>
    <name evidence="1" type="ORF">FK529_08780</name>
</gene>
<organism evidence="1 2">
    <name type="scientific">Tsukamurella asaccharolytica</name>
    <dbReference type="NCBI Taxonomy" id="2592067"/>
    <lineage>
        <taxon>Bacteria</taxon>
        <taxon>Bacillati</taxon>
        <taxon>Actinomycetota</taxon>
        <taxon>Actinomycetes</taxon>
        <taxon>Mycobacteriales</taxon>
        <taxon>Tsukamurellaceae</taxon>
        <taxon>Tsukamurella</taxon>
    </lineage>
</organism>
<accession>A0A5C5RCZ8</accession>
<protein>
    <recommendedName>
        <fullName evidence="3">Helix-turn-helix domain-containing protein</fullName>
    </recommendedName>
</protein>
<comment type="caution">
    <text evidence="1">The sequence shown here is derived from an EMBL/GenBank/DDBJ whole genome shotgun (WGS) entry which is preliminary data.</text>
</comment>
<evidence type="ECO:0000313" key="2">
    <source>
        <dbReference type="Proteomes" id="UP000317291"/>
    </source>
</evidence>
<dbReference type="AlphaFoldDB" id="A0A5C5RCZ8"/>
<evidence type="ECO:0008006" key="3">
    <source>
        <dbReference type="Google" id="ProtNLM"/>
    </source>
</evidence>
<dbReference type="EMBL" id="VIGW01000003">
    <property type="protein sequence ID" value="TWS20303.1"/>
    <property type="molecule type" value="Genomic_DNA"/>
</dbReference>
<name>A0A5C5RCZ8_9ACTN</name>
<dbReference type="Proteomes" id="UP000317291">
    <property type="component" value="Unassembled WGS sequence"/>
</dbReference>
<proteinExistence type="predicted"/>
<dbReference type="OrthoDB" id="4870800at2"/>
<keyword evidence="2" id="KW-1185">Reference proteome</keyword>